<dbReference type="EMBL" id="JAUOZU010000001">
    <property type="protein sequence ID" value="MDO6962429.1"/>
    <property type="molecule type" value="Genomic_DNA"/>
</dbReference>
<dbReference type="Proteomes" id="UP001174932">
    <property type="component" value="Unassembled WGS sequence"/>
</dbReference>
<protein>
    <submittedName>
        <fullName evidence="2">Uncharacterized protein</fullName>
    </submittedName>
</protein>
<accession>A0ABT8YFF8</accession>
<evidence type="ECO:0000313" key="2">
    <source>
        <dbReference type="EMBL" id="MDO6962429.1"/>
    </source>
</evidence>
<comment type="caution">
    <text evidence="2">The sequence shown here is derived from an EMBL/GenBank/DDBJ whole genome shotgun (WGS) entry which is preliminary data.</text>
</comment>
<proteinExistence type="predicted"/>
<evidence type="ECO:0000313" key="3">
    <source>
        <dbReference type="Proteomes" id="UP001174932"/>
    </source>
</evidence>
<name>A0ABT8YFF8_9HYPH</name>
<feature type="signal peptide" evidence="1">
    <location>
        <begin position="1"/>
        <end position="23"/>
    </location>
</feature>
<feature type="chain" id="PRO_5045605657" evidence="1">
    <location>
        <begin position="24"/>
        <end position="154"/>
    </location>
</feature>
<reference evidence="2" key="1">
    <citation type="journal article" date="2015" name="Int. J. Syst. Evol. Microbiol.">
        <title>Rhizobium alvei sp. nov., isolated from a freshwater river.</title>
        <authorList>
            <person name="Sheu S.Y."/>
            <person name="Huang H.W."/>
            <person name="Young C.C."/>
            <person name="Chen W.M."/>
        </authorList>
    </citation>
    <scope>NUCLEOTIDE SEQUENCE</scope>
    <source>
        <strain evidence="2">TNR-22</strain>
    </source>
</reference>
<dbReference type="PROSITE" id="PS51257">
    <property type="entry name" value="PROKAR_LIPOPROTEIN"/>
    <property type="match status" value="1"/>
</dbReference>
<reference evidence="2" key="2">
    <citation type="submission" date="2023-07" db="EMBL/GenBank/DDBJ databases">
        <authorList>
            <person name="Shen H."/>
        </authorList>
    </citation>
    <scope>NUCLEOTIDE SEQUENCE</scope>
    <source>
        <strain evidence="2">TNR-22</strain>
    </source>
</reference>
<evidence type="ECO:0000256" key="1">
    <source>
        <dbReference type="SAM" id="SignalP"/>
    </source>
</evidence>
<sequence length="154" mass="16967">MTNVRMAFLAAFAGMMMPGAAMATGSLGCAIDDANMKLELEALFSYSDIGGLFQTRGEFQSKVKESPEALRRFALADSDIKQQWMRDKQLKLMIYREAEGADFASVKLIIEATQPEDEDFAYSGRYRLEFEPLPDGPEPDQAKVFEGSIGCSAG</sequence>
<gene>
    <name evidence="2" type="ORF">Q4481_00590</name>
</gene>
<organism evidence="2 3">
    <name type="scientific">Rhizobium alvei</name>
    <dbReference type="NCBI Taxonomy" id="1132659"/>
    <lineage>
        <taxon>Bacteria</taxon>
        <taxon>Pseudomonadati</taxon>
        <taxon>Pseudomonadota</taxon>
        <taxon>Alphaproteobacteria</taxon>
        <taxon>Hyphomicrobiales</taxon>
        <taxon>Rhizobiaceae</taxon>
        <taxon>Rhizobium/Agrobacterium group</taxon>
        <taxon>Rhizobium</taxon>
    </lineage>
</organism>
<keyword evidence="1" id="KW-0732">Signal</keyword>
<keyword evidence="3" id="KW-1185">Reference proteome</keyword>
<dbReference type="RefSeq" id="WP_304374243.1">
    <property type="nucleotide sequence ID" value="NZ_JAUOZU010000001.1"/>
</dbReference>